<protein>
    <submittedName>
        <fullName evidence="1">Type I-E CRISPR-associated protein Cse1/CasA</fullName>
    </submittedName>
</protein>
<comment type="caution">
    <text evidence="1">The sequence shown here is derived from an EMBL/GenBank/DDBJ whole genome shotgun (WGS) entry which is preliminary data.</text>
</comment>
<reference evidence="2" key="1">
    <citation type="journal article" date="2019" name="Int. J. Syst. Evol. Microbiol.">
        <title>The Global Catalogue of Microorganisms (GCM) 10K type strain sequencing project: providing services to taxonomists for standard genome sequencing and annotation.</title>
        <authorList>
            <consortium name="The Broad Institute Genomics Platform"/>
            <consortium name="The Broad Institute Genome Sequencing Center for Infectious Disease"/>
            <person name="Wu L."/>
            <person name="Ma J."/>
        </authorList>
    </citation>
    <scope>NUCLEOTIDE SEQUENCE [LARGE SCALE GENOMIC DNA]</scope>
    <source>
        <strain evidence="2">KCTC 42447</strain>
    </source>
</reference>
<sequence>MNLLTTRWIAGRDASNASVLVAPHEVGREDLRDLQAPRADFRGALYQLLIGLLQAAYAPADMDEWRDRWNDPPTSEDLEAAFAPWLEAFRLESEGAAFMQDIDLPDESNQAPVVDLLIDAGSDANRFFNKPAAEHGLCECCSAQALLTLQLNAPAGGRGVRTSARGGGPLTTLLLPADAKATLWQKLWLNVLPLDVLGYPDFQAPADVLPWLQPTRNSDGPGAVETHPGQALPFKAHEVHPLQIYWSMPRRIRLDTSTAGQGRCAVCGAEDVRIIRHYLTRHGGTNYSGAWQHPLTPYSLDAKGAKPPLSIKGRQAGRGYRDWLGLVLGNDNHQPDAAKVVAHFTRVRKPRVRTRLWCFGYDMSNMKALCWYDSVLPVHSVAEEQQRQFTACIKHLLDVANDTASALHRQVKAAWFRRPGDAKSQPAVEQSFWQTSEPDFYRLLESLESIDFEDGARVAEVYRHWLLRTRHLALGLFDQWVIAAPIEDLDMRRVVEARAGLGKELNSGKAMKPLWKIVNAFKKEPV</sequence>
<dbReference type="RefSeq" id="WP_386367225.1">
    <property type="nucleotide sequence ID" value="NZ_JBHRXZ010000029.1"/>
</dbReference>
<proteinExistence type="predicted"/>
<evidence type="ECO:0000313" key="2">
    <source>
        <dbReference type="Proteomes" id="UP001595630"/>
    </source>
</evidence>
<name>A0ABV7TB87_9GAMM</name>
<dbReference type="NCBIfam" id="TIGR02547">
    <property type="entry name" value="casA_cse1"/>
    <property type="match status" value="1"/>
</dbReference>
<keyword evidence="2" id="KW-1185">Reference proteome</keyword>
<dbReference type="Pfam" id="PF09481">
    <property type="entry name" value="CRISPR_Cse1"/>
    <property type="match status" value="1"/>
</dbReference>
<organism evidence="1 2">
    <name type="scientific">Stutzerimonas tarimensis</name>
    <dbReference type="NCBI Taxonomy" id="1507735"/>
    <lineage>
        <taxon>Bacteria</taxon>
        <taxon>Pseudomonadati</taxon>
        <taxon>Pseudomonadota</taxon>
        <taxon>Gammaproteobacteria</taxon>
        <taxon>Pseudomonadales</taxon>
        <taxon>Pseudomonadaceae</taxon>
        <taxon>Stutzerimonas</taxon>
    </lineage>
</organism>
<accession>A0ABV7TB87</accession>
<dbReference type="EMBL" id="JBHRXZ010000029">
    <property type="protein sequence ID" value="MFC3609536.1"/>
    <property type="molecule type" value="Genomic_DNA"/>
</dbReference>
<dbReference type="CDD" id="cd09729">
    <property type="entry name" value="Cse1_I-E"/>
    <property type="match status" value="1"/>
</dbReference>
<dbReference type="Proteomes" id="UP001595630">
    <property type="component" value="Unassembled WGS sequence"/>
</dbReference>
<gene>
    <name evidence="1" type="primary">casA</name>
    <name evidence="1" type="synonym">cse1</name>
    <name evidence="1" type="ORF">ACFOMF_17350</name>
</gene>
<evidence type="ECO:0000313" key="1">
    <source>
        <dbReference type="EMBL" id="MFC3609536.1"/>
    </source>
</evidence>
<dbReference type="InterPro" id="IPR013381">
    <property type="entry name" value="CRISPR-assoc_prot_Cse1"/>
</dbReference>